<name>A0A0A9H1T9_ARUDO</name>
<dbReference type="EMBL" id="GBRH01166726">
    <property type="protein sequence ID" value="JAE31170.1"/>
    <property type="molecule type" value="Transcribed_RNA"/>
</dbReference>
<accession>A0A0A9H1T9</accession>
<proteinExistence type="predicted"/>
<evidence type="ECO:0000313" key="1">
    <source>
        <dbReference type="EMBL" id="JAE31170.1"/>
    </source>
</evidence>
<protein>
    <submittedName>
        <fullName evidence="1">Uncharacterized protein</fullName>
    </submittedName>
</protein>
<organism evidence="1">
    <name type="scientific">Arundo donax</name>
    <name type="common">Giant reed</name>
    <name type="synonym">Donax arundinaceus</name>
    <dbReference type="NCBI Taxonomy" id="35708"/>
    <lineage>
        <taxon>Eukaryota</taxon>
        <taxon>Viridiplantae</taxon>
        <taxon>Streptophyta</taxon>
        <taxon>Embryophyta</taxon>
        <taxon>Tracheophyta</taxon>
        <taxon>Spermatophyta</taxon>
        <taxon>Magnoliopsida</taxon>
        <taxon>Liliopsida</taxon>
        <taxon>Poales</taxon>
        <taxon>Poaceae</taxon>
        <taxon>PACMAD clade</taxon>
        <taxon>Arundinoideae</taxon>
        <taxon>Arundineae</taxon>
        <taxon>Arundo</taxon>
    </lineage>
</organism>
<dbReference type="AlphaFoldDB" id="A0A0A9H1T9"/>
<reference evidence="1" key="2">
    <citation type="journal article" date="2015" name="Data Brief">
        <title>Shoot transcriptome of the giant reed, Arundo donax.</title>
        <authorList>
            <person name="Barrero R.A."/>
            <person name="Guerrero F.D."/>
            <person name="Moolhuijzen P."/>
            <person name="Goolsby J.A."/>
            <person name="Tidwell J."/>
            <person name="Bellgard S.E."/>
            <person name="Bellgard M.I."/>
        </authorList>
    </citation>
    <scope>NUCLEOTIDE SEQUENCE</scope>
    <source>
        <tissue evidence="1">Shoot tissue taken approximately 20 cm above the soil surface</tissue>
    </source>
</reference>
<reference evidence="1" key="1">
    <citation type="submission" date="2014-09" db="EMBL/GenBank/DDBJ databases">
        <authorList>
            <person name="Magalhaes I.L.F."/>
            <person name="Oliveira U."/>
            <person name="Santos F.R."/>
            <person name="Vidigal T.H.D.A."/>
            <person name="Brescovit A.D."/>
            <person name="Santos A.J."/>
        </authorList>
    </citation>
    <scope>NUCLEOTIDE SEQUENCE</scope>
    <source>
        <tissue evidence="1">Shoot tissue taken approximately 20 cm above the soil surface</tissue>
    </source>
</reference>
<sequence length="29" mass="3488">MCKLFQRAFLKLNLGHHKLFVSEQEENIN</sequence>